<evidence type="ECO:0000313" key="1">
    <source>
        <dbReference type="EMBL" id="MBD2778049.1"/>
    </source>
</evidence>
<organism evidence="1 2">
    <name type="scientific">Iningainema tapete BLCC-T55</name>
    <dbReference type="NCBI Taxonomy" id="2748662"/>
    <lineage>
        <taxon>Bacteria</taxon>
        <taxon>Bacillati</taxon>
        <taxon>Cyanobacteriota</taxon>
        <taxon>Cyanophyceae</taxon>
        <taxon>Nostocales</taxon>
        <taxon>Scytonemataceae</taxon>
        <taxon>Iningainema tapete</taxon>
    </lineage>
</organism>
<dbReference type="EMBL" id="JACXAE010000119">
    <property type="protein sequence ID" value="MBD2778049.1"/>
    <property type="molecule type" value="Genomic_DNA"/>
</dbReference>
<keyword evidence="2" id="KW-1185">Reference proteome</keyword>
<evidence type="ECO:0000313" key="2">
    <source>
        <dbReference type="Proteomes" id="UP000629098"/>
    </source>
</evidence>
<gene>
    <name evidence="1" type="ORF">ICL16_39910</name>
</gene>
<sequence length="120" mass="14260">MKLGEKKSRKTVIVRFFCPYLDSEIELSEERERHILNRHPDMPTTYHEIMADTLADPDEVRCDLRFENTLLFSRWYPTLRKGKHIVVAVVTDTVPQERNWIVTAYIARKVTQGEVIWTRN</sequence>
<reference evidence="1" key="1">
    <citation type="submission" date="2020-09" db="EMBL/GenBank/DDBJ databases">
        <title>Iningainema tapete sp. nov. (Scytonemataceae, Cyanobacteria) from greenhouses in central Florida (USA) produces two types of nodularin with biosynthetic potential for microcystin-LR and anabaenopeptins.</title>
        <authorList>
            <person name="Berthold D.E."/>
            <person name="Lefler F.W."/>
            <person name="Huang I.-S."/>
            <person name="Abdulla H."/>
            <person name="Zimba P.V."/>
            <person name="Laughinghouse H.D. IV."/>
        </authorList>
    </citation>
    <scope>NUCLEOTIDE SEQUENCE</scope>
    <source>
        <strain evidence="1">BLCCT55</strain>
    </source>
</reference>
<protein>
    <recommendedName>
        <fullName evidence="3">Phage-Barnase-EndoU-ColicinE5/D-RelE like nuclease 2 domain-containing protein</fullName>
    </recommendedName>
</protein>
<evidence type="ECO:0008006" key="3">
    <source>
        <dbReference type="Google" id="ProtNLM"/>
    </source>
</evidence>
<accession>A0A8J7C9F5</accession>
<comment type="caution">
    <text evidence="1">The sequence shown here is derived from an EMBL/GenBank/DDBJ whole genome shotgun (WGS) entry which is preliminary data.</text>
</comment>
<name>A0A8J7C9F5_9CYAN</name>
<dbReference type="AlphaFoldDB" id="A0A8J7C9F5"/>
<dbReference type="Proteomes" id="UP000629098">
    <property type="component" value="Unassembled WGS sequence"/>
</dbReference>
<proteinExistence type="predicted"/>